<dbReference type="EMBL" id="QOVN01000003">
    <property type="protein sequence ID" value="RXG29822.1"/>
    <property type="molecule type" value="Genomic_DNA"/>
</dbReference>
<dbReference type="Gene3D" id="3.40.50.150">
    <property type="entry name" value="Vaccinia Virus protein VP39"/>
    <property type="match status" value="1"/>
</dbReference>
<evidence type="ECO:0000313" key="4">
    <source>
        <dbReference type="Proteomes" id="UP000184240"/>
    </source>
</evidence>
<reference evidence="3" key="1">
    <citation type="submission" date="2016-11" db="EMBL/GenBank/DDBJ databases">
        <authorList>
            <person name="Jaros S."/>
            <person name="Januszkiewicz K."/>
            <person name="Wedrychowicz H."/>
        </authorList>
    </citation>
    <scope>NUCLEOTIDE SEQUENCE [LARGE SCALE GENOMIC DNA]</scope>
    <source>
        <strain evidence="3">DSM 19859</strain>
    </source>
</reference>
<accession>A0A1M5Z2Q0</accession>
<dbReference type="EMBL" id="FQXT01000004">
    <property type="protein sequence ID" value="SHI18394.1"/>
    <property type="molecule type" value="Genomic_DNA"/>
</dbReference>
<dbReference type="Proteomes" id="UP000184240">
    <property type="component" value="Unassembled WGS sequence"/>
</dbReference>
<dbReference type="AlphaFoldDB" id="A0A1M5Z2Q0"/>
<feature type="domain" description="Methyltransferase type 11" evidence="1">
    <location>
        <begin position="68"/>
        <end position="159"/>
    </location>
</feature>
<keyword evidence="3" id="KW-0489">Methyltransferase</keyword>
<dbReference type="GO" id="GO:0032259">
    <property type="term" value="P:methylation"/>
    <property type="evidence" value="ECO:0007669"/>
    <property type="project" value="UniProtKB-KW"/>
</dbReference>
<evidence type="ECO:0000313" key="2">
    <source>
        <dbReference type="EMBL" id="RXG29822.1"/>
    </source>
</evidence>
<dbReference type="Proteomes" id="UP000290037">
    <property type="component" value="Unassembled WGS sequence"/>
</dbReference>
<protein>
    <submittedName>
        <fullName evidence="3">Methyltransferase domain-containing protein</fullName>
    </submittedName>
    <submittedName>
        <fullName evidence="2">Methyltransferase family protein</fullName>
    </submittedName>
</protein>
<sequence>MAEKDSQNPDIFGQALLDFYNENYTEDITVISSLTEDDEIPVPYLFRSYEEMPLVEQEALELAQGKTLDIGACAGSHSLYLQDKGIDVLALDISEGAIEVCKNRGVKNTVVSDVLDYDENGYDTLLLMMNGTGIFQTLKNTEGYLSHLRSLLKPGGQILVDSSDIAFMYEEEDGSYWRDASRDYYGEVTFKIQYKEQTSLAFDWLYLDYKTLKTEAKKAGFTCEKICDGPHYDFLARLIKTTS</sequence>
<evidence type="ECO:0000313" key="3">
    <source>
        <dbReference type="EMBL" id="SHI18394.1"/>
    </source>
</evidence>
<dbReference type="STRING" id="573501.SAMN04487999_2647"/>
<organism evidence="3 4">
    <name type="scientific">Leeuwenhoekiella palythoae</name>
    <dbReference type="NCBI Taxonomy" id="573501"/>
    <lineage>
        <taxon>Bacteria</taxon>
        <taxon>Pseudomonadati</taxon>
        <taxon>Bacteroidota</taxon>
        <taxon>Flavobacteriia</taxon>
        <taxon>Flavobacteriales</taxon>
        <taxon>Flavobacteriaceae</taxon>
        <taxon>Leeuwenhoekiella</taxon>
    </lineage>
</organism>
<dbReference type="InterPro" id="IPR013216">
    <property type="entry name" value="Methyltransf_11"/>
</dbReference>
<dbReference type="Pfam" id="PF08241">
    <property type="entry name" value="Methyltransf_11"/>
    <property type="match status" value="1"/>
</dbReference>
<dbReference type="OrthoDB" id="1143568at2"/>
<keyword evidence="3" id="KW-0808">Transferase</keyword>
<proteinExistence type="predicted"/>
<keyword evidence="5" id="KW-1185">Reference proteome</keyword>
<dbReference type="CDD" id="cd02440">
    <property type="entry name" value="AdoMet_MTases"/>
    <property type="match status" value="1"/>
</dbReference>
<dbReference type="GO" id="GO:0008757">
    <property type="term" value="F:S-adenosylmethionine-dependent methyltransferase activity"/>
    <property type="evidence" value="ECO:0007669"/>
    <property type="project" value="InterPro"/>
</dbReference>
<name>A0A1M5Z2Q0_9FLAO</name>
<evidence type="ECO:0000259" key="1">
    <source>
        <dbReference type="Pfam" id="PF08241"/>
    </source>
</evidence>
<dbReference type="SUPFAM" id="SSF53335">
    <property type="entry name" value="S-adenosyl-L-methionine-dependent methyltransferases"/>
    <property type="match status" value="1"/>
</dbReference>
<reference evidence="4" key="2">
    <citation type="submission" date="2016-11" db="EMBL/GenBank/DDBJ databases">
        <authorList>
            <person name="Varghese N."/>
            <person name="Submissions S."/>
        </authorList>
    </citation>
    <scope>NUCLEOTIDE SEQUENCE [LARGE SCALE GENOMIC DNA]</scope>
    <source>
        <strain evidence="4">DSM 19859</strain>
    </source>
</reference>
<reference evidence="2 5" key="3">
    <citation type="submission" date="2018-07" db="EMBL/GenBank/DDBJ databases">
        <title>Leeuwenhoekiella genomics.</title>
        <authorList>
            <person name="Tahon G."/>
            <person name="Willems A."/>
        </authorList>
    </citation>
    <scope>NUCLEOTIDE SEQUENCE [LARGE SCALE GENOMIC DNA]</scope>
    <source>
        <strain evidence="2 5">LMG 24856</strain>
    </source>
</reference>
<evidence type="ECO:0000313" key="5">
    <source>
        <dbReference type="Proteomes" id="UP000290037"/>
    </source>
</evidence>
<gene>
    <name evidence="2" type="ORF">DSM01_1924</name>
    <name evidence="3" type="ORF">SAMN04487999_2647</name>
</gene>
<dbReference type="InterPro" id="IPR029063">
    <property type="entry name" value="SAM-dependent_MTases_sf"/>
</dbReference>
<dbReference type="RefSeq" id="WP_072983744.1">
    <property type="nucleotide sequence ID" value="NZ_FQXT01000004.1"/>
</dbReference>